<dbReference type="SUPFAM" id="SSF55031">
    <property type="entry name" value="Bacterial exopeptidase dimerisation domain"/>
    <property type="match status" value="1"/>
</dbReference>
<accession>A0A227KQ84</accession>
<dbReference type="SUPFAM" id="SSF53187">
    <property type="entry name" value="Zn-dependent exopeptidases"/>
    <property type="match status" value="1"/>
</dbReference>
<feature type="binding site" evidence="9">
    <location>
        <position position="146"/>
    </location>
    <ligand>
        <name>Zn(2+)</name>
        <dbReference type="ChEBI" id="CHEBI:29105"/>
        <label>2</label>
    </ligand>
</feature>
<feature type="binding site" evidence="9">
    <location>
        <position position="385"/>
    </location>
    <ligand>
        <name>Zn(2+)</name>
        <dbReference type="ChEBI" id="CHEBI:29105"/>
        <label>2</label>
    </ligand>
</feature>
<dbReference type="InterPro" id="IPR036264">
    <property type="entry name" value="Bact_exopeptidase_dim_dom"/>
</dbReference>
<keyword evidence="3 9" id="KW-0479">Metal-binding</keyword>
<organism evidence="11 12">
    <name type="scientific">Turicimonas muris</name>
    <dbReference type="NCBI Taxonomy" id="1796652"/>
    <lineage>
        <taxon>Bacteria</taxon>
        <taxon>Pseudomonadati</taxon>
        <taxon>Pseudomonadota</taxon>
        <taxon>Betaproteobacteria</taxon>
        <taxon>Burkholderiales</taxon>
        <taxon>Sutterellaceae</taxon>
        <taxon>Turicimonas</taxon>
    </lineage>
</organism>
<evidence type="ECO:0000256" key="9">
    <source>
        <dbReference type="PIRSR" id="PIRSR037215-2"/>
    </source>
</evidence>
<feature type="active site" description="Proton acceptor" evidence="8">
    <location>
        <position position="180"/>
    </location>
</feature>
<reference evidence="12" key="1">
    <citation type="submission" date="2017-05" db="EMBL/GenBank/DDBJ databases">
        <title>Improved OligoMM genomes.</title>
        <authorList>
            <person name="Garzetti D."/>
        </authorList>
    </citation>
    <scope>NUCLEOTIDE SEQUENCE [LARGE SCALE GENOMIC DNA]</scope>
    <source>
        <strain evidence="12">YL45</strain>
    </source>
</reference>
<dbReference type="PANTHER" id="PTHR42994">
    <property type="entry name" value="PEPTIDASE T"/>
    <property type="match status" value="1"/>
</dbReference>
<evidence type="ECO:0000256" key="7">
    <source>
        <dbReference type="NCBIfam" id="TIGR01882"/>
    </source>
</evidence>
<dbReference type="RefSeq" id="WP_066595969.1">
    <property type="nucleotide sequence ID" value="NZ_CAJTBZ010000027.1"/>
</dbReference>
<dbReference type="Pfam" id="PF07687">
    <property type="entry name" value="M20_dimer"/>
    <property type="match status" value="1"/>
</dbReference>
<dbReference type="Pfam" id="PF01546">
    <property type="entry name" value="Peptidase_M20"/>
    <property type="match status" value="1"/>
</dbReference>
<dbReference type="GO" id="GO:0008270">
    <property type="term" value="F:zinc ion binding"/>
    <property type="evidence" value="ECO:0007669"/>
    <property type="project" value="InterPro"/>
</dbReference>
<dbReference type="PROSITE" id="PS00758">
    <property type="entry name" value="ARGE_DAPE_CPG2_1"/>
    <property type="match status" value="1"/>
</dbReference>
<dbReference type="InterPro" id="IPR001261">
    <property type="entry name" value="ArgE/DapE_CS"/>
</dbReference>
<feature type="binding site" evidence="9">
    <location>
        <position position="84"/>
    </location>
    <ligand>
        <name>Zn(2+)</name>
        <dbReference type="ChEBI" id="CHEBI:29105"/>
        <label>1</label>
    </ligand>
</feature>
<evidence type="ECO:0000259" key="10">
    <source>
        <dbReference type="Pfam" id="PF07687"/>
    </source>
</evidence>
<feature type="binding site" evidence="9">
    <location>
        <position position="181"/>
    </location>
    <ligand>
        <name>Zn(2+)</name>
        <dbReference type="ChEBI" id="CHEBI:29105"/>
        <label>2</label>
    </ligand>
</feature>
<keyword evidence="5 9" id="KW-0862">Zinc</keyword>
<evidence type="ECO:0000256" key="6">
    <source>
        <dbReference type="ARBA" id="ARBA00023049"/>
    </source>
</evidence>
<dbReference type="EC" id="3.4.11.4" evidence="7"/>
<dbReference type="InterPro" id="IPR011650">
    <property type="entry name" value="Peptidase_M20_dimer"/>
</dbReference>
<protein>
    <recommendedName>
        <fullName evidence="7">Peptidase T</fullName>
        <ecNumber evidence="7">3.4.11.4</ecNumber>
    </recommendedName>
</protein>
<evidence type="ECO:0000256" key="1">
    <source>
        <dbReference type="ARBA" id="ARBA00009692"/>
    </source>
</evidence>
<feature type="binding site" evidence="9">
    <location>
        <position position="146"/>
    </location>
    <ligand>
        <name>Zn(2+)</name>
        <dbReference type="ChEBI" id="CHEBI:29105"/>
        <label>1</label>
    </ligand>
</feature>
<sequence length="417" mass="45617">MTSKKFPNIVPEFLSYVLYETQSSRESIEEPSTPNQLLLAEELVTELKSSGLQDAHIGKGGVVYGTLPATPGCEDCPGLGLIAHMDTSPDAPAVNIKPQILVYEGKDVLLNPEKEIYFKEESFPEIKKYLNQEIIFTDGTTLLGADDKAGIAAITACMDYLKTHPEIPHAKICVAFTPDEEIAKGTVNFDIEHFGAQYAYTFDGGEIGTLETENFNAATAFVQIAGVVVHPGLSKGKMVNSLKLAAKLISRLPADQAPETTEGYEGFIHPNKVEGTVASTTVRILIRDHDKAKFEAKKELLKKLVEEIQESEPRAKVSLTIKDSYENMRPYLDQAPKVMEIVRQAYREAGIEPIEEPIRGGTDGARLSTRGLPCPNVFTGGMNYHSVYECIPVKSLEAAADVALSLVRLSSQIKSLK</sequence>
<evidence type="ECO:0000256" key="8">
    <source>
        <dbReference type="PIRSR" id="PIRSR037215-1"/>
    </source>
</evidence>
<dbReference type="Proteomes" id="UP000214610">
    <property type="component" value="Unassembled WGS sequence"/>
</dbReference>
<dbReference type="GO" id="GO:0006518">
    <property type="term" value="P:peptide metabolic process"/>
    <property type="evidence" value="ECO:0007669"/>
    <property type="project" value="InterPro"/>
</dbReference>
<dbReference type="Gene3D" id="3.30.70.360">
    <property type="match status" value="1"/>
</dbReference>
<dbReference type="GO" id="GO:0008237">
    <property type="term" value="F:metallopeptidase activity"/>
    <property type="evidence" value="ECO:0007669"/>
    <property type="project" value="UniProtKB-KW"/>
</dbReference>
<comment type="caution">
    <text evidence="11">The sequence shown here is derived from an EMBL/GenBank/DDBJ whole genome shotgun (WGS) entry which is preliminary data.</text>
</comment>
<dbReference type="PANTHER" id="PTHR42994:SF1">
    <property type="entry name" value="PEPTIDASE T"/>
    <property type="match status" value="1"/>
</dbReference>
<evidence type="ECO:0000313" key="12">
    <source>
        <dbReference type="Proteomes" id="UP000214610"/>
    </source>
</evidence>
<dbReference type="NCBIfam" id="NF009920">
    <property type="entry name" value="PRK13381.1"/>
    <property type="match status" value="1"/>
</dbReference>
<dbReference type="GeneID" id="78362344"/>
<evidence type="ECO:0000256" key="3">
    <source>
        <dbReference type="ARBA" id="ARBA00022723"/>
    </source>
</evidence>
<dbReference type="PIRSF" id="PIRSF037215">
    <property type="entry name" value="Peptidase_M20B"/>
    <property type="match status" value="1"/>
</dbReference>
<comment type="cofactor">
    <cofactor evidence="9">
        <name>Zn(2+)</name>
        <dbReference type="ChEBI" id="CHEBI:29105"/>
    </cofactor>
    <text evidence="9">Binds 2 Zn(2+) ions per subunit.</text>
</comment>
<keyword evidence="12" id="KW-1185">Reference proteome</keyword>
<dbReference type="InterPro" id="IPR010161">
    <property type="entry name" value="Peptidase_M20B"/>
</dbReference>
<comment type="similarity">
    <text evidence="1">Belongs to the peptidase M20B family.</text>
</comment>
<keyword evidence="4" id="KW-0378">Hydrolase</keyword>
<evidence type="ECO:0000256" key="4">
    <source>
        <dbReference type="ARBA" id="ARBA00022801"/>
    </source>
</evidence>
<gene>
    <name evidence="11" type="ORF">ADH67_04380</name>
</gene>
<dbReference type="NCBIfam" id="NF003976">
    <property type="entry name" value="PRK05469.1"/>
    <property type="match status" value="1"/>
</dbReference>
<dbReference type="GO" id="GO:0006508">
    <property type="term" value="P:proteolysis"/>
    <property type="evidence" value="ECO:0007669"/>
    <property type="project" value="UniProtKB-UniRule"/>
</dbReference>
<dbReference type="NCBIfam" id="TIGR01882">
    <property type="entry name" value="peptidase-T"/>
    <property type="match status" value="1"/>
</dbReference>
<evidence type="ECO:0000313" key="11">
    <source>
        <dbReference type="EMBL" id="OXE50414.1"/>
    </source>
</evidence>
<feature type="binding site" evidence="9">
    <location>
        <position position="203"/>
    </location>
    <ligand>
        <name>Zn(2+)</name>
        <dbReference type="ChEBI" id="CHEBI:29105"/>
        <label>1</label>
    </ligand>
</feature>
<feature type="active site" evidence="8">
    <location>
        <position position="86"/>
    </location>
</feature>
<dbReference type="AlphaFoldDB" id="A0A227KQ84"/>
<dbReference type="EMBL" id="NHMP01000002">
    <property type="protein sequence ID" value="OXE50414.1"/>
    <property type="molecule type" value="Genomic_DNA"/>
</dbReference>
<name>A0A227KQ84_9BURK</name>
<evidence type="ECO:0000256" key="5">
    <source>
        <dbReference type="ARBA" id="ARBA00022833"/>
    </source>
</evidence>
<feature type="domain" description="Peptidase M20 dimerisation" evidence="10">
    <location>
        <begin position="212"/>
        <end position="309"/>
    </location>
</feature>
<evidence type="ECO:0000256" key="2">
    <source>
        <dbReference type="ARBA" id="ARBA00022670"/>
    </source>
</evidence>
<dbReference type="InterPro" id="IPR002933">
    <property type="entry name" value="Peptidase_M20"/>
</dbReference>
<keyword evidence="6" id="KW-0482">Metalloprotease</keyword>
<dbReference type="CDD" id="cd03892">
    <property type="entry name" value="M20_peptT"/>
    <property type="match status" value="1"/>
</dbReference>
<proteinExistence type="inferred from homology"/>
<keyword evidence="2" id="KW-0645">Protease</keyword>
<dbReference type="Gene3D" id="3.40.630.10">
    <property type="entry name" value="Zn peptidases"/>
    <property type="match status" value="1"/>
</dbReference>
<dbReference type="GO" id="GO:0045148">
    <property type="term" value="F:tripeptide aminopeptidase activity"/>
    <property type="evidence" value="ECO:0007669"/>
    <property type="project" value="UniProtKB-UniRule"/>
</dbReference>